<dbReference type="PANTHER" id="PTHR36438">
    <property type="entry name" value="IRON-SULFUR CLUSTER REPAIR PROTEIN YTFE"/>
    <property type="match status" value="1"/>
</dbReference>
<dbReference type="PANTHER" id="PTHR36438:SF1">
    <property type="entry name" value="IRON-SULFUR CLUSTER REPAIR PROTEIN YTFE"/>
    <property type="match status" value="1"/>
</dbReference>
<evidence type="ECO:0000313" key="7">
    <source>
        <dbReference type="Proteomes" id="UP000234328"/>
    </source>
</evidence>
<reference evidence="6 7" key="1">
    <citation type="submission" date="2017-10" db="EMBL/GenBank/DDBJ databases">
        <title>Two draft genome sequences of Pusillimonas sp. strains isolated from a nitrate- and radionuclide-contaminated groundwater in Russia.</title>
        <authorList>
            <person name="Grouzdev D.S."/>
            <person name="Tourova T.P."/>
            <person name="Goeva M.A."/>
            <person name="Babich T.L."/>
            <person name="Sokolova D.S."/>
            <person name="Abdullin R."/>
            <person name="Poltaraus A.B."/>
            <person name="Toshchakov S.V."/>
            <person name="Nazina T.N."/>
        </authorList>
    </citation>
    <scope>NUCLEOTIDE SEQUENCE [LARGE SCALE GENOMIC DNA]</scope>
    <source>
        <strain evidence="6 7">JR1/69-2-13</strain>
    </source>
</reference>
<keyword evidence="7" id="KW-1185">Reference proteome</keyword>
<sequence length="229" mass="25148">MNKNLPDQTLGTLASAVPGATRVFHEFQLDFCCGGDKTLAEAVAQQGLDLDRIVAALAKLSEDPAVGIDWRQARPGELVAHIVARFHERHRVQLPELIRLARRVEHVHAGRPACPSGLAEALEGLQQELESHMMKEEQMLFPMLANGMNGPAQGPISVMRFEHEQHGNALANIQRLTNNITTPVNACNTWRALYGGLNAFKEDLMQHIHLENNVLFVNASIAAEGAHHG</sequence>
<accession>A0A2N4UAX7</accession>
<organism evidence="6 7">
    <name type="scientific">Pollutimonas nitritireducens</name>
    <dbReference type="NCBI Taxonomy" id="2045209"/>
    <lineage>
        <taxon>Bacteria</taxon>
        <taxon>Pseudomonadati</taxon>
        <taxon>Pseudomonadota</taxon>
        <taxon>Betaproteobacteria</taxon>
        <taxon>Burkholderiales</taxon>
        <taxon>Alcaligenaceae</taxon>
        <taxon>Pollutimonas</taxon>
    </lineage>
</organism>
<evidence type="ECO:0000256" key="3">
    <source>
        <dbReference type="ARBA" id="ARBA00022723"/>
    </source>
</evidence>
<dbReference type="GO" id="GO:0005737">
    <property type="term" value="C:cytoplasm"/>
    <property type="evidence" value="ECO:0007669"/>
    <property type="project" value="UniProtKB-SubCell"/>
</dbReference>
<dbReference type="NCBIfam" id="TIGR03652">
    <property type="entry name" value="FeS_repair_RIC"/>
    <property type="match status" value="1"/>
</dbReference>
<dbReference type="RefSeq" id="WP_102071659.1">
    <property type="nucleotide sequence ID" value="NZ_PDNV01000015.1"/>
</dbReference>
<evidence type="ECO:0000256" key="4">
    <source>
        <dbReference type="ARBA" id="ARBA00023004"/>
    </source>
</evidence>
<dbReference type="AlphaFoldDB" id="A0A2N4UAX7"/>
<proteinExistence type="predicted"/>
<evidence type="ECO:0000256" key="1">
    <source>
        <dbReference type="ARBA" id="ARBA00004496"/>
    </source>
</evidence>
<evidence type="ECO:0000259" key="5">
    <source>
        <dbReference type="Pfam" id="PF01814"/>
    </source>
</evidence>
<dbReference type="Proteomes" id="UP000234328">
    <property type="component" value="Unassembled WGS sequence"/>
</dbReference>
<gene>
    <name evidence="6" type="ORF">CR155_19230</name>
</gene>
<dbReference type="InterPro" id="IPR019903">
    <property type="entry name" value="RIC_family"/>
</dbReference>
<feature type="domain" description="Hemerythrin-like" evidence="5">
    <location>
        <begin position="80"/>
        <end position="216"/>
    </location>
</feature>
<evidence type="ECO:0000256" key="2">
    <source>
        <dbReference type="ARBA" id="ARBA00022490"/>
    </source>
</evidence>
<comment type="subcellular location">
    <subcellularLocation>
        <location evidence="1">Cytoplasm</location>
    </subcellularLocation>
</comment>
<keyword evidence="3" id="KW-0479">Metal-binding</keyword>
<keyword evidence="2" id="KW-0963">Cytoplasm</keyword>
<dbReference type="CDD" id="cd12108">
    <property type="entry name" value="Hr-like"/>
    <property type="match status" value="1"/>
</dbReference>
<dbReference type="Pfam" id="PF04405">
    <property type="entry name" value="ScdA_N"/>
    <property type="match status" value="1"/>
</dbReference>
<dbReference type="OrthoDB" id="9797132at2"/>
<dbReference type="Gene3D" id="1.20.120.520">
    <property type="entry name" value="nmb1532 protein domain like"/>
    <property type="match status" value="1"/>
</dbReference>
<dbReference type="GO" id="GO:0046872">
    <property type="term" value="F:metal ion binding"/>
    <property type="evidence" value="ECO:0007669"/>
    <property type="project" value="UniProtKB-KW"/>
</dbReference>
<dbReference type="Pfam" id="PF01814">
    <property type="entry name" value="Hemerythrin"/>
    <property type="match status" value="1"/>
</dbReference>
<dbReference type="EMBL" id="PDNV01000015">
    <property type="protein sequence ID" value="PLC52181.1"/>
    <property type="molecule type" value="Genomic_DNA"/>
</dbReference>
<name>A0A2N4UAX7_9BURK</name>
<comment type="caution">
    <text evidence="6">The sequence shown here is derived from an EMBL/GenBank/DDBJ whole genome shotgun (WGS) entry which is preliminary data.</text>
</comment>
<dbReference type="InterPro" id="IPR012312">
    <property type="entry name" value="Hemerythrin-like"/>
</dbReference>
<protein>
    <submittedName>
        <fullName evidence="6">Iron-sulfur cluster repair di-iron protein</fullName>
    </submittedName>
</protein>
<keyword evidence="4" id="KW-0408">Iron</keyword>
<evidence type="ECO:0000313" key="6">
    <source>
        <dbReference type="EMBL" id="PLC52181.1"/>
    </source>
</evidence>
<dbReference type="NCBIfam" id="NF008221">
    <property type="entry name" value="PRK10992.1"/>
    <property type="match status" value="1"/>
</dbReference>